<proteinExistence type="inferred from homology"/>
<dbReference type="Proteomes" id="UP000009022">
    <property type="component" value="Unassembled WGS sequence"/>
</dbReference>
<name>B3SDK2_TRIAD</name>
<dbReference type="GO" id="GO:0004865">
    <property type="term" value="F:protein serine/threonine phosphatase inhibitor activity"/>
    <property type="evidence" value="ECO:0000318"/>
    <property type="project" value="GO_Central"/>
</dbReference>
<dbReference type="OrthoDB" id="8193882at2759"/>
<protein>
    <submittedName>
        <fullName evidence="4">Uncharacterized protein</fullName>
    </submittedName>
</protein>
<dbReference type="CTD" id="6759526"/>
<dbReference type="Pfam" id="PF05361">
    <property type="entry name" value="PP1_inhibitor"/>
    <property type="match status" value="1"/>
</dbReference>
<dbReference type="KEGG" id="tad:TRIADDRAFT_62361"/>
<dbReference type="GO" id="GO:0005737">
    <property type="term" value="C:cytoplasm"/>
    <property type="evidence" value="ECO:0007669"/>
    <property type="project" value="InterPro"/>
</dbReference>
<dbReference type="InterPro" id="IPR008025">
    <property type="entry name" value="CPI-17"/>
</dbReference>
<reference evidence="4 5" key="1">
    <citation type="journal article" date="2008" name="Nature">
        <title>The Trichoplax genome and the nature of placozoans.</title>
        <authorList>
            <person name="Srivastava M."/>
            <person name="Begovic E."/>
            <person name="Chapman J."/>
            <person name="Putnam N.H."/>
            <person name="Hellsten U."/>
            <person name="Kawashima T."/>
            <person name="Kuo A."/>
            <person name="Mitros T."/>
            <person name="Salamov A."/>
            <person name="Carpenter M.L."/>
            <person name="Signorovitch A.Y."/>
            <person name="Moreno M.A."/>
            <person name="Kamm K."/>
            <person name="Grimwood J."/>
            <person name="Schmutz J."/>
            <person name="Shapiro H."/>
            <person name="Grigoriev I.V."/>
            <person name="Buss L.W."/>
            <person name="Schierwater B."/>
            <person name="Dellaporta S.L."/>
            <person name="Rokhsar D.S."/>
        </authorList>
    </citation>
    <scope>NUCLEOTIDE SEQUENCE [LARGE SCALE GENOMIC DNA]</scope>
    <source>
        <strain evidence="4 5">Grell-BS-1999</strain>
    </source>
</reference>
<dbReference type="GeneID" id="6759526"/>
<keyword evidence="2" id="KW-0597">Phosphoprotein</keyword>
<dbReference type="PhylomeDB" id="B3SDK2"/>
<dbReference type="Gene3D" id="1.10.150.220">
    <property type="entry name" value="CPI-17"/>
    <property type="match status" value="1"/>
</dbReference>
<evidence type="ECO:0000256" key="3">
    <source>
        <dbReference type="ARBA" id="ARBA00023272"/>
    </source>
</evidence>
<sequence>MASRKVKNHRILFQDKIEDNSSKKFGTGKYNRKALDAILKCEFWVEEQIRELYHVEDYKELPVHIDVYALMDITDSTRQRNAIEAQLRKSPSPKENFVNVLMGKLEELHHLNN</sequence>
<evidence type="ECO:0000256" key="2">
    <source>
        <dbReference type="ARBA" id="ARBA00022553"/>
    </source>
</evidence>
<organism evidence="4 5">
    <name type="scientific">Trichoplax adhaerens</name>
    <name type="common">Trichoplax reptans</name>
    <dbReference type="NCBI Taxonomy" id="10228"/>
    <lineage>
        <taxon>Eukaryota</taxon>
        <taxon>Metazoa</taxon>
        <taxon>Placozoa</taxon>
        <taxon>Uniplacotomia</taxon>
        <taxon>Trichoplacea</taxon>
        <taxon>Trichoplacidae</taxon>
        <taxon>Trichoplax</taxon>
    </lineage>
</organism>
<dbReference type="InParanoid" id="B3SDK2"/>
<evidence type="ECO:0000313" key="4">
    <source>
        <dbReference type="EMBL" id="EDV19193.1"/>
    </source>
</evidence>
<gene>
    <name evidence="4" type="ORF">TRIADDRAFT_62361</name>
</gene>
<dbReference type="EMBL" id="DS985280">
    <property type="protein sequence ID" value="EDV19193.1"/>
    <property type="molecule type" value="Genomic_DNA"/>
</dbReference>
<keyword evidence="3" id="KW-0650">Protein phosphatase inhibitor</keyword>
<keyword evidence="5" id="KW-1185">Reference proteome</keyword>
<dbReference type="SUPFAM" id="SSF81790">
    <property type="entry name" value="Myosin phosphatase inhibitor 17kDa protein, CPI-17"/>
    <property type="match status" value="1"/>
</dbReference>
<dbReference type="AlphaFoldDB" id="B3SDK2"/>
<dbReference type="InterPro" id="IPR036658">
    <property type="entry name" value="CPI-17_sf"/>
</dbReference>
<dbReference type="FunCoup" id="B3SDK2">
    <property type="interactions" value="507"/>
</dbReference>
<dbReference type="HOGENOM" id="CLU_2136656_0_0_1"/>
<accession>B3SDK2</accession>
<evidence type="ECO:0000313" key="5">
    <source>
        <dbReference type="Proteomes" id="UP000009022"/>
    </source>
</evidence>
<comment type="similarity">
    <text evidence="1">Belongs to the PP1 inhibitor family.</text>
</comment>
<dbReference type="PANTHER" id="PTHR16188:SF14">
    <property type="entry name" value="GEO07393P1"/>
    <property type="match status" value="1"/>
</dbReference>
<dbReference type="PANTHER" id="PTHR16188">
    <property type="entry name" value="PROTEIN PHOSPHATASE 1 INHIBITOR POTENTIATED BY PROTEIN KINASE C"/>
    <property type="match status" value="1"/>
</dbReference>
<dbReference type="RefSeq" id="XP_002118313.1">
    <property type="nucleotide sequence ID" value="XM_002118277.1"/>
</dbReference>
<evidence type="ECO:0000256" key="1">
    <source>
        <dbReference type="ARBA" id="ARBA00005483"/>
    </source>
</evidence>